<feature type="region of interest" description="Disordered" evidence="1">
    <location>
        <begin position="79"/>
        <end position="114"/>
    </location>
</feature>
<keyword evidence="3" id="KW-1185">Reference proteome</keyword>
<organism evidence="2 3">
    <name type="scientific">Cylindrotheca closterium</name>
    <dbReference type="NCBI Taxonomy" id="2856"/>
    <lineage>
        <taxon>Eukaryota</taxon>
        <taxon>Sar</taxon>
        <taxon>Stramenopiles</taxon>
        <taxon>Ochrophyta</taxon>
        <taxon>Bacillariophyta</taxon>
        <taxon>Bacillariophyceae</taxon>
        <taxon>Bacillariophycidae</taxon>
        <taxon>Bacillariales</taxon>
        <taxon>Bacillariaceae</taxon>
        <taxon>Cylindrotheca</taxon>
    </lineage>
</organism>
<accession>A0AAD2FYU0</accession>
<feature type="region of interest" description="Disordered" evidence="1">
    <location>
        <begin position="624"/>
        <end position="702"/>
    </location>
</feature>
<feature type="compositionally biased region" description="Basic and acidic residues" evidence="1">
    <location>
        <begin position="662"/>
        <end position="680"/>
    </location>
</feature>
<comment type="caution">
    <text evidence="2">The sequence shown here is derived from an EMBL/GenBank/DDBJ whole genome shotgun (WGS) entry which is preliminary data.</text>
</comment>
<evidence type="ECO:0000313" key="3">
    <source>
        <dbReference type="Proteomes" id="UP001295423"/>
    </source>
</evidence>
<sequence length="719" mass="78685">MMSTLASRRSYADSVMSSSLQMTNDIDSPGVSASSSGDTVNSTIDTLPRTPQGLRGRKSAATIRRELGLQRRQLDCLPPVSRNYETTNGDKFSASHPMLPPMLPSTSITSPQVSTSSFYTHSSNSAAEDVARSPSLIAGQARTAVGALLANSQHSFHGTDSSILSSASALQSRNWADHQGSGMSKGINDVNSEYESMASQRILPTRHRLDEESFSHASPSSDYHRNTAANILVASNLETSFSRSFAVDNFEHHVPKSMNTMEGNDFFVRNAASTQDLNVSGMSQSTKDIESLVGHGLDEEILSHCEDMIGSDRQDFNSLGFSRAQGQRFDRDDLLFSTIERLQDNVSLVKEIMGASSQGGRGGSLSLLTNSMPCVESFFAGFSQRNRDAICSIIENIIQDRPSTFQRISQHKDDFEQALRFISALVRISVPASEKRMTVLKSSSSGLRQEGQWRCMAGFRASIGFVEEPKSPDTIRGGDTSLFSLPSETATATTPHTSNVSVTTTITSAFSPDKPEGIQKNNLRQTLETVVTLFERLAKCCNKLTGETFASSNIAVMAAEEITRIYLQVHTISIDNLEALVDSFELDIPSQLQIQRSRTEKLELPLNLPSTISHQEPSALNHATNAAPQTAAQGKSIESRDDQGYHQNTLPQTLDTCNGDTITRESEAIPVPDRLDEQRDAPPSSVVAAPTGTRGIDRKKVRRTRLWRRRLVPKRRTAE</sequence>
<reference evidence="2" key="1">
    <citation type="submission" date="2023-08" db="EMBL/GenBank/DDBJ databases">
        <authorList>
            <person name="Audoor S."/>
            <person name="Bilcke G."/>
        </authorList>
    </citation>
    <scope>NUCLEOTIDE SEQUENCE</scope>
</reference>
<dbReference type="AlphaFoldDB" id="A0AAD2FYU0"/>
<feature type="region of interest" description="Disordered" evidence="1">
    <location>
        <begin position="21"/>
        <end position="59"/>
    </location>
</feature>
<evidence type="ECO:0000256" key="1">
    <source>
        <dbReference type="SAM" id="MobiDB-lite"/>
    </source>
</evidence>
<name>A0AAD2FYU0_9STRA</name>
<feature type="compositionally biased region" description="Polar residues" evidence="1">
    <location>
        <begin position="645"/>
        <end position="661"/>
    </location>
</feature>
<gene>
    <name evidence="2" type="ORF">CYCCA115_LOCUS16656</name>
</gene>
<proteinExistence type="predicted"/>
<feature type="compositionally biased region" description="Polar residues" evidence="1">
    <location>
        <begin position="104"/>
        <end position="113"/>
    </location>
</feature>
<dbReference type="Proteomes" id="UP001295423">
    <property type="component" value="Unassembled WGS sequence"/>
</dbReference>
<evidence type="ECO:0000313" key="2">
    <source>
        <dbReference type="EMBL" id="CAJ1957312.1"/>
    </source>
</evidence>
<protein>
    <submittedName>
        <fullName evidence="2">Uncharacterized protein</fullName>
    </submittedName>
</protein>
<feature type="compositionally biased region" description="Polar residues" evidence="1">
    <location>
        <begin position="624"/>
        <end position="633"/>
    </location>
</feature>
<dbReference type="EMBL" id="CAKOGP040001936">
    <property type="protein sequence ID" value="CAJ1957312.1"/>
    <property type="molecule type" value="Genomic_DNA"/>
</dbReference>
<feature type="compositionally biased region" description="Polar residues" evidence="1">
    <location>
        <begin position="21"/>
        <end position="45"/>
    </location>
</feature>